<evidence type="ECO:0000256" key="9">
    <source>
        <dbReference type="ARBA" id="ARBA00032355"/>
    </source>
</evidence>
<accession>A0A672RE09</accession>
<keyword evidence="5" id="KW-1003">Cell membrane</keyword>
<keyword evidence="16" id="KW-1185">Reference proteome</keyword>
<dbReference type="InterPro" id="IPR023561">
    <property type="entry name" value="Carbonic_anhydrase_a-class"/>
</dbReference>
<protein>
    <recommendedName>
        <fullName evidence="4">Carbonic anhydrase 4</fullName>
    </recommendedName>
    <alternativeName>
        <fullName evidence="9">Carbonate dehydratase IV</fullName>
    </alternativeName>
    <alternativeName>
        <fullName evidence="8">Carbonic anhydrase IV</fullName>
    </alternativeName>
</protein>
<dbReference type="Ensembl" id="ENSSGRT00000093000.1">
    <property type="protein sequence ID" value="ENSSGRP00000087372.1"/>
    <property type="gene ID" value="ENSSGRG00000043894.1"/>
</dbReference>
<evidence type="ECO:0000256" key="13">
    <source>
        <dbReference type="SAM" id="SignalP"/>
    </source>
</evidence>
<dbReference type="Pfam" id="PF00194">
    <property type="entry name" value="Carb_anhydrase"/>
    <property type="match status" value="2"/>
</dbReference>
<feature type="signal peptide" evidence="13">
    <location>
        <begin position="1"/>
        <end position="19"/>
    </location>
</feature>
<feature type="chain" id="PRO_5025347140" description="Carbonic anhydrase 4" evidence="13">
    <location>
        <begin position="20"/>
        <end position="199"/>
    </location>
</feature>
<evidence type="ECO:0000256" key="4">
    <source>
        <dbReference type="ARBA" id="ARBA00014205"/>
    </source>
</evidence>
<comment type="catalytic activity">
    <reaction evidence="11">
        <text>hydrogencarbonate + H(+) = CO2 + H2O</text>
        <dbReference type="Rhea" id="RHEA:10748"/>
        <dbReference type="ChEBI" id="CHEBI:15377"/>
        <dbReference type="ChEBI" id="CHEBI:15378"/>
        <dbReference type="ChEBI" id="CHEBI:16526"/>
        <dbReference type="ChEBI" id="CHEBI:17544"/>
        <dbReference type="EC" id="4.2.1.1"/>
    </reaction>
    <physiologicalReaction direction="left-to-right" evidence="11">
        <dbReference type="Rhea" id="RHEA:10749"/>
    </physiologicalReaction>
    <physiologicalReaction direction="right-to-left" evidence="11">
        <dbReference type="Rhea" id="RHEA:10750"/>
    </physiologicalReaction>
</comment>
<dbReference type="GO" id="GO:0004089">
    <property type="term" value="F:carbonate dehydratase activity"/>
    <property type="evidence" value="ECO:0007669"/>
    <property type="project" value="UniProtKB-EC"/>
</dbReference>
<reference evidence="15" key="1">
    <citation type="submission" date="2025-08" db="UniProtKB">
        <authorList>
            <consortium name="Ensembl"/>
        </authorList>
    </citation>
    <scope>IDENTIFICATION</scope>
</reference>
<keyword evidence="6" id="KW-0336">GPI-anchor</keyword>
<name>A0A672RE09_SINGR</name>
<keyword evidence="13" id="KW-0732">Signal</keyword>
<evidence type="ECO:0000256" key="11">
    <source>
        <dbReference type="ARBA" id="ARBA00049061"/>
    </source>
</evidence>
<comment type="subunit">
    <text evidence="3">Interacts with SLC4A4.</text>
</comment>
<evidence type="ECO:0000313" key="15">
    <source>
        <dbReference type="Ensembl" id="ENSSGRP00000087372.1"/>
    </source>
</evidence>
<dbReference type="GO" id="GO:0008270">
    <property type="term" value="F:zinc ion binding"/>
    <property type="evidence" value="ECO:0007669"/>
    <property type="project" value="InterPro"/>
</dbReference>
<dbReference type="GO" id="GO:0005886">
    <property type="term" value="C:plasma membrane"/>
    <property type="evidence" value="ECO:0007669"/>
    <property type="project" value="UniProtKB-SubCell"/>
</dbReference>
<keyword evidence="7" id="KW-0449">Lipoprotein</keyword>
<dbReference type="Gene3D" id="3.10.200.10">
    <property type="entry name" value="Alpha carbonic anhydrase"/>
    <property type="match status" value="2"/>
</dbReference>
<dbReference type="InterPro" id="IPR001148">
    <property type="entry name" value="CA_dom"/>
</dbReference>
<evidence type="ECO:0000256" key="6">
    <source>
        <dbReference type="ARBA" id="ARBA00022622"/>
    </source>
</evidence>
<dbReference type="SMART" id="SM01057">
    <property type="entry name" value="Carb_anhydrase"/>
    <property type="match status" value="1"/>
</dbReference>
<proteinExistence type="inferred from homology"/>
<keyword evidence="12" id="KW-1133">Transmembrane helix</keyword>
<sequence>MRCLLSAYLLPLILHSCTGAGENKLFCVTLDCNVVFSTSVQVSIPITATVSGGNLGETYKAVQFHLHWGTNGGPGSEHTVDGEQYPITLFNKAISLNQLIPPEVNMTSYYRYDGSLTTPGCTEAVVWTVFENPIPLDREQLRAFSTLKFNDGNPMVGTFRPVQPRNRRVVYRSSGAAVAASAVLILASISAALGLSRPH</sequence>
<comment type="function">
    <text evidence="10">Catalyzes the reversible hydration of carbon dioxide into bicarbonate and protons and thus is essential to maintaining intracellular and extracellular pH. May stimulate the sodium/bicarbonate transporter activity of SLC4A4 that acts in pH homeostasis. It is essential for acid overload removal from the retina and retina epithelium, and acid release in the choriocapillaris in the choroid.</text>
</comment>
<keyword evidence="12" id="KW-0472">Membrane</keyword>
<evidence type="ECO:0000256" key="3">
    <source>
        <dbReference type="ARBA" id="ARBA00011736"/>
    </source>
</evidence>
<evidence type="ECO:0000256" key="2">
    <source>
        <dbReference type="ARBA" id="ARBA00010718"/>
    </source>
</evidence>
<evidence type="ECO:0000256" key="5">
    <source>
        <dbReference type="ARBA" id="ARBA00022475"/>
    </source>
</evidence>
<dbReference type="Proteomes" id="UP000472262">
    <property type="component" value="Unassembled WGS sequence"/>
</dbReference>
<evidence type="ECO:0000256" key="1">
    <source>
        <dbReference type="ARBA" id="ARBA00004609"/>
    </source>
</evidence>
<feature type="domain" description="Alpha-carbonic anhydrase" evidence="14">
    <location>
        <begin position="1"/>
        <end position="174"/>
    </location>
</feature>
<evidence type="ECO:0000256" key="12">
    <source>
        <dbReference type="SAM" id="Phobius"/>
    </source>
</evidence>
<evidence type="ECO:0000256" key="8">
    <source>
        <dbReference type="ARBA" id="ARBA00032271"/>
    </source>
</evidence>
<evidence type="ECO:0000256" key="10">
    <source>
        <dbReference type="ARBA" id="ARBA00045603"/>
    </source>
</evidence>
<evidence type="ECO:0000313" key="16">
    <source>
        <dbReference type="Proteomes" id="UP000472262"/>
    </source>
</evidence>
<evidence type="ECO:0000256" key="7">
    <source>
        <dbReference type="ARBA" id="ARBA00023288"/>
    </source>
</evidence>
<dbReference type="AlphaFoldDB" id="A0A672RE09"/>
<feature type="transmembrane region" description="Helical" evidence="12">
    <location>
        <begin position="175"/>
        <end position="195"/>
    </location>
</feature>
<evidence type="ECO:0000259" key="14">
    <source>
        <dbReference type="PROSITE" id="PS51144"/>
    </source>
</evidence>
<comment type="similarity">
    <text evidence="2">Belongs to the alpha-carbonic anhydrase family.</text>
</comment>
<keyword evidence="6" id="KW-0325">Glycoprotein</keyword>
<reference evidence="15" key="2">
    <citation type="submission" date="2025-09" db="UniProtKB">
        <authorList>
            <consortium name="Ensembl"/>
        </authorList>
    </citation>
    <scope>IDENTIFICATION</scope>
</reference>
<dbReference type="InterPro" id="IPR036398">
    <property type="entry name" value="CA_dom_sf"/>
</dbReference>
<dbReference type="SUPFAM" id="SSF51069">
    <property type="entry name" value="Carbonic anhydrase"/>
    <property type="match status" value="1"/>
</dbReference>
<dbReference type="PANTHER" id="PTHR18952">
    <property type="entry name" value="CARBONIC ANHYDRASE"/>
    <property type="match status" value="1"/>
</dbReference>
<organism evidence="15 16">
    <name type="scientific">Sinocyclocheilus grahami</name>
    <name type="common">Dianchi golden-line fish</name>
    <name type="synonym">Barbus grahami</name>
    <dbReference type="NCBI Taxonomy" id="75366"/>
    <lineage>
        <taxon>Eukaryota</taxon>
        <taxon>Metazoa</taxon>
        <taxon>Chordata</taxon>
        <taxon>Craniata</taxon>
        <taxon>Vertebrata</taxon>
        <taxon>Euteleostomi</taxon>
        <taxon>Actinopterygii</taxon>
        <taxon>Neopterygii</taxon>
        <taxon>Teleostei</taxon>
        <taxon>Ostariophysi</taxon>
        <taxon>Cypriniformes</taxon>
        <taxon>Cyprinidae</taxon>
        <taxon>Cyprininae</taxon>
        <taxon>Sinocyclocheilus</taxon>
    </lineage>
</organism>
<comment type="subcellular location">
    <subcellularLocation>
        <location evidence="1">Cell membrane</location>
        <topology evidence="1">Lipid-anchor</topology>
        <topology evidence="1">GPI-anchor</topology>
    </subcellularLocation>
</comment>
<keyword evidence="12" id="KW-0812">Transmembrane</keyword>
<dbReference type="GO" id="GO:0098552">
    <property type="term" value="C:side of membrane"/>
    <property type="evidence" value="ECO:0007669"/>
    <property type="project" value="UniProtKB-KW"/>
</dbReference>
<dbReference type="PANTHER" id="PTHR18952:SF95">
    <property type="entry name" value="CARBONIC ANHYDRASE 4"/>
    <property type="match status" value="1"/>
</dbReference>
<dbReference type="PROSITE" id="PS51144">
    <property type="entry name" value="ALPHA_CA_2"/>
    <property type="match status" value="1"/>
</dbReference>